<proteinExistence type="predicted"/>
<sequence>MALFSHRHHHWAYVWIPAFTAAVWFGTLLAMIVTWAAQGKPHYVSEDGSIPYISDIGADILKPLFIAGCSVTAVGFVLTLICERVLRHNGRLHPDMRRRESVFSWLAVLGSVIGGAGLILLSVFDTKRHQSAHRGFLLMFMVGVGLSAIFTIIEFRWLYKDYRYAAQLRRAYLMKAVIAGALIVLAVAFAICLWRSKNAGGVLEWTIAFGFTLYLLTFVYDLRMSKGIHKHELSEQGLVGNGTGRRPRDMSYA</sequence>
<protein>
    <submittedName>
        <fullName evidence="1">Uncharacterized protein</fullName>
    </submittedName>
</protein>
<evidence type="ECO:0000313" key="1">
    <source>
        <dbReference type="EMBL" id="KAI0043242.1"/>
    </source>
</evidence>
<dbReference type="Proteomes" id="UP000814033">
    <property type="component" value="Unassembled WGS sequence"/>
</dbReference>
<evidence type="ECO:0000313" key="2">
    <source>
        <dbReference type="Proteomes" id="UP000814033"/>
    </source>
</evidence>
<organism evidence="1 2">
    <name type="scientific">Auriscalpium vulgare</name>
    <dbReference type="NCBI Taxonomy" id="40419"/>
    <lineage>
        <taxon>Eukaryota</taxon>
        <taxon>Fungi</taxon>
        <taxon>Dikarya</taxon>
        <taxon>Basidiomycota</taxon>
        <taxon>Agaricomycotina</taxon>
        <taxon>Agaricomycetes</taxon>
        <taxon>Russulales</taxon>
        <taxon>Auriscalpiaceae</taxon>
        <taxon>Auriscalpium</taxon>
    </lineage>
</organism>
<gene>
    <name evidence="1" type="ORF">FA95DRAFT_1609546</name>
</gene>
<keyword evidence="2" id="KW-1185">Reference proteome</keyword>
<comment type="caution">
    <text evidence="1">The sequence shown here is derived from an EMBL/GenBank/DDBJ whole genome shotgun (WGS) entry which is preliminary data.</text>
</comment>
<accession>A0ACB8RH49</accession>
<dbReference type="EMBL" id="MU276027">
    <property type="protein sequence ID" value="KAI0043242.1"/>
    <property type="molecule type" value="Genomic_DNA"/>
</dbReference>
<name>A0ACB8RH49_9AGAM</name>
<reference evidence="1" key="2">
    <citation type="journal article" date="2022" name="New Phytol.">
        <title>Evolutionary transition to the ectomycorrhizal habit in the genomes of a hyperdiverse lineage of mushroom-forming fungi.</title>
        <authorList>
            <person name="Looney B."/>
            <person name="Miyauchi S."/>
            <person name="Morin E."/>
            <person name="Drula E."/>
            <person name="Courty P.E."/>
            <person name="Kohler A."/>
            <person name="Kuo A."/>
            <person name="LaButti K."/>
            <person name="Pangilinan J."/>
            <person name="Lipzen A."/>
            <person name="Riley R."/>
            <person name="Andreopoulos W."/>
            <person name="He G."/>
            <person name="Johnson J."/>
            <person name="Nolan M."/>
            <person name="Tritt A."/>
            <person name="Barry K.W."/>
            <person name="Grigoriev I.V."/>
            <person name="Nagy L.G."/>
            <person name="Hibbett D."/>
            <person name="Henrissat B."/>
            <person name="Matheny P.B."/>
            <person name="Labbe J."/>
            <person name="Martin F.M."/>
        </authorList>
    </citation>
    <scope>NUCLEOTIDE SEQUENCE</scope>
    <source>
        <strain evidence="1">FP105234-sp</strain>
    </source>
</reference>
<reference evidence="1" key="1">
    <citation type="submission" date="2021-02" db="EMBL/GenBank/DDBJ databases">
        <authorList>
            <consortium name="DOE Joint Genome Institute"/>
            <person name="Ahrendt S."/>
            <person name="Looney B.P."/>
            <person name="Miyauchi S."/>
            <person name="Morin E."/>
            <person name="Drula E."/>
            <person name="Courty P.E."/>
            <person name="Chicoki N."/>
            <person name="Fauchery L."/>
            <person name="Kohler A."/>
            <person name="Kuo A."/>
            <person name="Labutti K."/>
            <person name="Pangilinan J."/>
            <person name="Lipzen A."/>
            <person name="Riley R."/>
            <person name="Andreopoulos W."/>
            <person name="He G."/>
            <person name="Johnson J."/>
            <person name="Barry K.W."/>
            <person name="Grigoriev I.V."/>
            <person name="Nagy L."/>
            <person name="Hibbett D."/>
            <person name="Henrissat B."/>
            <person name="Matheny P.B."/>
            <person name="Labbe J."/>
            <person name="Martin F."/>
        </authorList>
    </citation>
    <scope>NUCLEOTIDE SEQUENCE</scope>
    <source>
        <strain evidence="1">FP105234-sp</strain>
    </source>
</reference>